<dbReference type="SUPFAM" id="SSF103647">
    <property type="entry name" value="TSP type-3 repeat"/>
    <property type="match status" value="1"/>
</dbReference>
<feature type="domain" description="PKD" evidence="2">
    <location>
        <begin position="752"/>
        <end position="838"/>
    </location>
</feature>
<dbReference type="InterPro" id="IPR026444">
    <property type="entry name" value="Secre_tail"/>
</dbReference>
<dbReference type="SMART" id="SM00089">
    <property type="entry name" value="PKD"/>
    <property type="match status" value="1"/>
</dbReference>
<dbReference type="SUPFAM" id="SSF49299">
    <property type="entry name" value="PKD domain"/>
    <property type="match status" value="1"/>
</dbReference>
<evidence type="ECO:0000259" key="2">
    <source>
        <dbReference type="PROSITE" id="PS50093"/>
    </source>
</evidence>
<dbReference type="InterPro" id="IPR003367">
    <property type="entry name" value="Thrombospondin_3-like_rpt"/>
</dbReference>
<evidence type="ECO:0000313" key="3">
    <source>
        <dbReference type="EMBL" id="PPK84553.1"/>
    </source>
</evidence>
<dbReference type="Pfam" id="PF18962">
    <property type="entry name" value="Por_Secre_tail"/>
    <property type="match status" value="1"/>
</dbReference>
<dbReference type="InterPro" id="IPR013783">
    <property type="entry name" value="Ig-like_fold"/>
</dbReference>
<evidence type="ECO:0000313" key="4">
    <source>
        <dbReference type="Proteomes" id="UP000237662"/>
    </source>
</evidence>
<dbReference type="Pfam" id="PF24907">
    <property type="entry name" value="SIBA-E_N"/>
    <property type="match status" value="1"/>
</dbReference>
<dbReference type="InterPro" id="IPR056844">
    <property type="entry name" value="SibA-E_N"/>
</dbReference>
<dbReference type="InterPro" id="IPR028974">
    <property type="entry name" value="TSP_type-3_rpt"/>
</dbReference>
<dbReference type="AlphaFoldDB" id="A0A2S6I0Z6"/>
<reference evidence="3 4" key="1">
    <citation type="submission" date="2018-02" db="EMBL/GenBank/DDBJ databases">
        <title>Genomic Encyclopedia of Archaeal and Bacterial Type Strains, Phase II (KMG-II): from individual species to whole genera.</title>
        <authorList>
            <person name="Goeker M."/>
        </authorList>
    </citation>
    <scope>NUCLEOTIDE SEQUENCE [LARGE SCALE GENOMIC DNA]</scope>
    <source>
        <strain evidence="3 4">DSM 29526</strain>
    </source>
</reference>
<dbReference type="PROSITE" id="PS50093">
    <property type="entry name" value="PKD"/>
    <property type="match status" value="1"/>
</dbReference>
<dbReference type="Pfam" id="PF18911">
    <property type="entry name" value="PKD_4"/>
    <property type="match status" value="1"/>
</dbReference>
<protein>
    <submittedName>
        <fullName evidence="3">Putative secreted protein (Por secretion system target)</fullName>
    </submittedName>
</protein>
<keyword evidence="4" id="KW-1185">Reference proteome</keyword>
<dbReference type="EMBL" id="PTJC01000007">
    <property type="protein sequence ID" value="PPK84553.1"/>
    <property type="molecule type" value="Genomic_DNA"/>
</dbReference>
<name>A0A2S6I0Z6_9BACT</name>
<dbReference type="Proteomes" id="UP000237662">
    <property type="component" value="Unassembled WGS sequence"/>
</dbReference>
<sequence>MLPTHYPFFRRVTRGDYAPLRKPILHLLLLFLLLGSLSLQATHFRYGSISWRHLGGTTVEFKIQQSWRMSVGYGFPGIPSVGSTTPQFVDAIYFGDGAFQNFQLTVTAVNPTEDWFFGETTVTHTYASAAEYTAFFFGCCRIAGLANAPQGDWYGQTIVDLTGTNFGNDSPITAISPIVNLVGGTSSSFFLPATDPDGDPLRYRMPTASEYRSGNISGQTVTPSGTVTLNTGGASVGDLFVVIVVVEDLDNNGNPKSMTMVDFLVRVVESSAPPAFDYAITPPDNSVIFVGPGQPVNFSVRASDPDPSSTVTLNAVGSPRGSTFTPGLPTTANPVSSTFSWTPALSDIGTNVINITATDNGGTQTSTNVSIVVSQRPTFDVPPTPATSTHNVVTPGEEVTFTVQASDLDPADPVSITEAIHKVSGDDFTSLGATLTPALPTPAANPTATVFSWTPTQAQWGHQHVVFKAEDSFSETNTHEVAILVNTTPVFTSTPETTATVGVLYTYLIEAIDPDIDFGDALEILGLGLPGWLTITDNGDGTAVLSGTPAAGDVGTHTVTVEAQDIYHHQNVPAVPRQMWQLEVTGDDPGGTSYASFWLEAECAEVGTYWKSVSDNAASGQTYIYAPGKRSVSNPPRDIPDTRVRFTVEKAEAGYYTMMVRLFAPKSDRDSYWIRANGGSWIKWNAIECGQDFSWATFPDSLQLTAGTNTIDFAYREGKTLLDKVYLAKAATMPTGFGSDATNCGSPVNQAPVALISADPSGGIGPLTVDLDASESYDPDGTIADYSWNWGGGSASGMTTQVTFAPGRYAITLTVTDDQGDQDTDIVSLRVLDPTADTDGDGVLDGTDNCPDVVNAGQEDYDGDGVGDVCDKDIAPPPPFVFEAECADRSNLWRLFADTDASENLFVAFTGCRCIEEPQRQKSENFLHFNLTTTTSDTYYLFLRIGTPNVGRNSFWVRVDDGDWIKMWKEADGSHLLTSGMEWRKVNDDTREVSFDLDPGKHTITIAPREPGTKLDKVILSPYDVLPTGEGDMATNCTEAKSQDLASLRQGAVVYDDALFATEPVAVYPNPTVDRLTVELTDGYVGEVNMTVTDMMGRTVRQRTGNKEDQYFRTEFSVAELPAGPYFLRILEGDCQSLQRFVRM</sequence>
<dbReference type="GO" id="GO:0016020">
    <property type="term" value="C:membrane"/>
    <property type="evidence" value="ECO:0007669"/>
    <property type="project" value="InterPro"/>
</dbReference>
<dbReference type="InterPro" id="IPR035986">
    <property type="entry name" value="PKD_dom_sf"/>
</dbReference>
<dbReference type="NCBIfam" id="TIGR04183">
    <property type="entry name" value="Por_Secre_tail"/>
    <property type="match status" value="1"/>
</dbReference>
<dbReference type="SUPFAM" id="SSF49313">
    <property type="entry name" value="Cadherin-like"/>
    <property type="match status" value="2"/>
</dbReference>
<proteinExistence type="predicted"/>
<dbReference type="InterPro" id="IPR000601">
    <property type="entry name" value="PKD_dom"/>
</dbReference>
<comment type="caution">
    <text evidence="3">The sequence shown here is derived from an EMBL/GenBank/DDBJ whole genome shotgun (WGS) entry which is preliminary data.</text>
</comment>
<dbReference type="OrthoDB" id="976756at2"/>
<dbReference type="Gene3D" id="2.60.40.10">
    <property type="entry name" value="Immunoglobulins"/>
    <property type="match status" value="3"/>
</dbReference>
<organism evidence="3 4">
    <name type="scientific">Neolewinella xylanilytica</name>
    <dbReference type="NCBI Taxonomy" id="1514080"/>
    <lineage>
        <taxon>Bacteria</taxon>
        <taxon>Pseudomonadati</taxon>
        <taxon>Bacteroidota</taxon>
        <taxon>Saprospiria</taxon>
        <taxon>Saprospirales</taxon>
        <taxon>Lewinellaceae</taxon>
        <taxon>Neolewinella</taxon>
    </lineage>
</organism>
<keyword evidence="1" id="KW-0732">Signal</keyword>
<dbReference type="Gene3D" id="2.60.120.260">
    <property type="entry name" value="Galactose-binding domain-like"/>
    <property type="match status" value="2"/>
</dbReference>
<dbReference type="InterPro" id="IPR015919">
    <property type="entry name" value="Cadherin-like_sf"/>
</dbReference>
<dbReference type="RefSeq" id="WP_104421279.1">
    <property type="nucleotide sequence ID" value="NZ_PTJC01000007.1"/>
</dbReference>
<gene>
    <name evidence="3" type="ORF">CLV84_3715</name>
</gene>
<accession>A0A2S6I0Z6</accession>
<dbReference type="InterPro" id="IPR022409">
    <property type="entry name" value="PKD/Chitinase_dom"/>
</dbReference>
<evidence type="ECO:0000256" key="1">
    <source>
        <dbReference type="ARBA" id="ARBA00022729"/>
    </source>
</evidence>
<dbReference type="Pfam" id="PF02412">
    <property type="entry name" value="TSP_3"/>
    <property type="match status" value="2"/>
</dbReference>
<dbReference type="GO" id="GO:0005509">
    <property type="term" value="F:calcium ion binding"/>
    <property type="evidence" value="ECO:0007669"/>
    <property type="project" value="InterPro"/>
</dbReference>
<dbReference type="GO" id="GO:0007155">
    <property type="term" value="P:cell adhesion"/>
    <property type="evidence" value="ECO:0007669"/>
    <property type="project" value="InterPro"/>
</dbReference>
<dbReference type="Pfam" id="PF05345">
    <property type="entry name" value="He_PIG"/>
    <property type="match status" value="1"/>
</dbReference>